<name>A0A3Q8WX47_9ACTO</name>
<dbReference type="KEGG" id="fsl:EJO69_11790"/>
<dbReference type="PANTHER" id="PTHR24305:SF166">
    <property type="entry name" value="CYTOCHROME P450 12A4, MITOCHONDRIAL-RELATED"/>
    <property type="match status" value="1"/>
</dbReference>
<dbReference type="InterPro" id="IPR036396">
    <property type="entry name" value="Cyt_P450_sf"/>
</dbReference>
<gene>
    <name evidence="2" type="ORF">EJO69_11790</name>
</gene>
<dbReference type="EMBL" id="CP034438">
    <property type="protein sequence ID" value="AZN31183.1"/>
    <property type="molecule type" value="Genomic_DNA"/>
</dbReference>
<dbReference type="SUPFAM" id="SSF48264">
    <property type="entry name" value="Cytochrome P450"/>
    <property type="match status" value="1"/>
</dbReference>
<dbReference type="GO" id="GO:0005506">
    <property type="term" value="F:iron ion binding"/>
    <property type="evidence" value="ECO:0007669"/>
    <property type="project" value="InterPro"/>
</dbReference>
<dbReference type="GO" id="GO:0020037">
    <property type="term" value="F:heme binding"/>
    <property type="evidence" value="ECO:0007669"/>
    <property type="project" value="InterPro"/>
</dbReference>
<dbReference type="InterPro" id="IPR001128">
    <property type="entry name" value="Cyt_P450"/>
</dbReference>
<evidence type="ECO:0000313" key="2">
    <source>
        <dbReference type="EMBL" id="AZN31183.1"/>
    </source>
</evidence>
<protein>
    <submittedName>
        <fullName evidence="2">Cytochrome P450</fullName>
    </submittedName>
</protein>
<reference evidence="2 3" key="1">
    <citation type="submission" date="2018-12" db="EMBL/GenBank/DDBJ databases">
        <title>Complete genome sequence of Flaviflexus salsibiostraticola KCTC 33148.</title>
        <authorList>
            <person name="Bae J.-W."/>
        </authorList>
    </citation>
    <scope>NUCLEOTIDE SEQUENCE [LARGE SCALE GENOMIC DNA]</scope>
    <source>
        <strain evidence="2 3">KCTC 33148</strain>
    </source>
</reference>
<dbReference type="GO" id="GO:0004497">
    <property type="term" value="F:monooxygenase activity"/>
    <property type="evidence" value="ECO:0007669"/>
    <property type="project" value="InterPro"/>
</dbReference>
<dbReference type="Proteomes" id="UP000270021">
    <property type="component" value="Chromosome"/>
</dbReference>
<proteinExistence type="inferred from homology"/>
<dbReference type="Pfam" id="PF00067">
    <property type="entry name" value="p450"/>
    <property type="match status" value="1"/>
</dbReference>
<dbReference type="PANTHER" id="PTHR24305">
    <property type="entry name" value="CYTOCHROME P450"/>
    <property type="match status" value="1"/>
</dbReference>
<dbReference type="Gene3D" id="1.10.630.10">
    <property type="entry name" value="Cytochrome P450"/>
    <property type="match status" value="1"/>
</dbReference>
<dbReference type="OrthoDB" id="7376058at2"/>
<keyword evidence="3" id="KW-1185">Reference proteome</keyword>
<dbReference type="AlphaFoldDB" id="A0A3Q8WX47"/>
<evidence type="ECO:0000313" key="3">
    <source>
        <dbReference type="Proteomes" id="UP000270021"/>
    </source>
</evidence>
<accession>A0A3Q8WX47</accession>
<dbReference type="GO" id="GO:0016705">
    <property type="term" value="F:oxidoreductase activity, acting on paired donors, with incorporation or reduction of molecular oxygen"/>
    <property type="evidence" value="ECO:0007669"/>
    <property type="project" value="InterPro"/>
</dbReference>
<evidence type="ECO:0000256" key="1">
    <source>
        <dbReference type="ARBA" id="ARBA00010617"/>
    </source>
</evidence>
<dbReference type="InterPro" id="IPR050121">
    <property type="entry name" value="Cytochrome_P450_monoxygenase"/>
</dbReference>
<organism evidence="2 3">
    <name type="scientific">Flaviflexus salsibiostraticola</name>
    <dbReference type="NCBI Taxonomy" id="1282737"/>
    <lineage>
        <taxon>Bacteria</taxon>
        <taxon>Bacillati</taxon>
        <taxon>Actinomycetota</taxon>
        <taxon>Actinomycetes</taxon>
        <taxon>Actinomycetales</taxon>
        <taxon>Actinomycetaceae</taxon>
        <taxon>Flaviflexus</taxon>
    </lineage>
</organism>
<comment type="similarity">
    <text evidence="1">Belongs to the cytochrome P450 family.</text>
</comment>
<sequence length="447" mass="50891">MVREQKQTSPVRALPRASVLDTARVIGRVGIPLLQRGVIVRRPSQTRLMERVDADRHAVALLQELRQKYGAGPLRLRMPGRRMVLVLSPDHVQRILDETPEPFHTATREKRAALAHFEPAGVLISSTEDRPERRRFNESALDTDHAIHRGADAMIGAINDEVDRLLADRDVLTWPDYSRHWMRMVRRIVFGEQTADDEQLTDDMLALRSAANWAFLHPTRRRVRERMLAGIDHHLSNPEPGSLAEYAARAPQTPTTFPEHQVPQWLFAFDAASWASWRALALLGSHERQAGDALRSLEGLDLRQPHPLHVMRACVLESLRLWPTTPAILRETTRRVRFEGGPVPEDTALLIYAPLFHRDDENLDAAHRFEPEMWEDERAAMEWPLVPFSAGPAVCPARNLVLHVTSTVISRIFSERRPTLLDDRLDPSEPLPGTLDPFSLRFALTDH</sequence>